<dbReference type="InterPro" id="IPR018062">
    <property type="entry name" value="HTH_AraC-typ_CS"/>
</dbReference>
<dbReference type="Pfam" id="PF12833">
    <property type="entry name" value="HTH_18"/>
    <property type="match status" value="1"/>
</dbReference>
<dbReference type="InterPro" id="IPR032783">
    <property type="entry name" value="AraC_lig"/>
</dbReference>
<evidence type="ECO:0000313" key="6">
    <source>
        <dbReference type="Proteomes" id="UP001501490"/>
    </source>
</evidence>
<dbReference type="InterPro" id="IPR020449">
    <property type="entry name" value="Tscrpt_reg_AraC-type_HTH"/>
</dbReference>
<sequence length="343" mass="37185">MIETTDSVRSVPGAADCRPEDPLSVLPQVLGMVRLSGAIFFRADFHAPWGYWSPPTVELERALPPGRGSLVMFHIVVEGTFWITMQDGTRALAVPGDVVVMPYADAHTMRSADDTDLVSIASLLPPMPWTEFPRIDYGGDGAPTALVCGFLRGDAVLFDPVLRALPSMFVVHPTGPAASWVCASVDYAMHATGALPRVGSQDQRLSELVFTEVLRIFLTECDALELTGWLAALRDPVVGPAIALIHAAPARAWTVEGLARAAMTSKTVLVERFNSLLGRPPIRYLTEWRLRLASGLLRTTTFSVAEVGAQVGYSSEEAFSRAFKRALGAAPTRWRSEAPPTGW</sequence>
<reference evidence="6" key="1">
    <citation type="journal article" date="2019" name="Int. J. Syst. Evol. Microbiol.">
        <title>The Global Catalogue of Microorganisms (GCM) 10K type strain sequencing project: providing services to taxonomists for standard genome sequencing and annotation.</title>
        <authorList>
            <consortium name="The Broad Institute Genomics Platform"/>
            <consortium name="The Broad Institute Genome Sequencing Center for Infectious Disease"/>
            <person name="Wu L."/>
            <person name="Ma J."/>
        </authorList>
    </citation>
    <scope>NUCLEOTIDE SEQUENCE [LARGE SCALE GENOMIC DNA]</scope>
    <source>
        <strain evidence="6">JCM 16929</strain>
    </source>
</reference>
<dbReference type="SUPFAM" id="SSF51182">
    <property type="entry name" value="RmlC-like cupins"/>
    <property type="match status" value="1"/>
</dbReference>
<feature type="domain" description="HTH araC/xylS-type" evidence="4">
    <location>
        <begin position="239"/>
        <end position="337"/>
    </location>
</feature>
<dbReference type="SUPFAM" id="SSF46689">
    <property type="entry name" value="Homeodomain-like"/>
    <property type="match status" value="1"/>
</dbReference>
<keyword evidence="2" id="KW-0238">DNA-binding</keyword>
<keyword evidence="1" id="KW-0805">Transcription regulation</keyword>
<evidence type="ECO:0000256" key="3">
    <source>
        <dbReference type="ARBA" id="ARBA00023163"/>
    </source>
</evidence>
<keyword evidence="6" id="KW-1185">Reference proteome</keyword>
<dbReference type="PANTHER" id="PTHR11019:SF159">
    <property type="entry name" value="TRANSCRIPTIONAL REGULATOR-RELATED"/>
    <property type="match status" value="1"/>
</dbReference>
<evidence type="ECO:0000256" key="1">
    <source>
        <dbReference type="ARBA" id="ARBA00023015"/>
    </source>
</evidence>
<name>A0ABP7AWN3_9ACTN</name>
<gene>
    <name evidence="5" type="ORF">GCM10022236_50620</name>
</gene>
<organism evidence="5 6">
    <name type="scientific">Microlunatus ginsengisoli</name>
    <dbReference type="NCBI Taxonomy" id="363863"/>
    <lineage>
        <taxon>Bacteria</taxon>
        <taxon>Bacillati</taxon>
        <taxon>Actinomycetota</taxon>
        <taxon>Actinomycetes</taxon>
        <taxon>Propionibacteriales</taxon>
        <taxon>Propionibacteriaceae</taxon>
        <taxon>Microlunatus</taxon>
    </lineage>
</organism>
<dbReference type="PANTHER" id="PTHR11019">
    <property type="entry name" value="HTH-TYPE TRANSCRIPTIONAL REGULATOR NIMR"/>
    <property type="match status" value="1"/>
</dbReference>
<dbReference type="InterPro" id="IPR018060">
    <property type="entry name" value="HTH_AraC"/>
</dbReference>
<dbReference type="Gene3D" id="1.10.10.60">
    <property type="entry name" value="Homeodomain-like"/>
    <property type="match status" value="1"/>
</dbReference>
<keyword evidence="3" id="KW-0804">Transcription</keyword>
<dbReference type="SMART" id="SM00342">
    <property type="entry name" value="HTH_ARAC"/>
    <property type="match status" value="1"/>
</dbReference>
<dbReference type="RefSeq" id="WP_344809905.1">
    <property type="nucleotide sequence ID" value="NZ_BAABAB010000052.1"/>
</dbReference>
<evidence type="ECO:0000313" key="5">
    <source>
        <dbReference type="EMBL" id="GAA3641847.1"/>
    </source>
</evidence>
<dbReference type="Proteomes" id="UP001501490">
    <property type="component" value="Unassembled WGS sequence"/>
</dbReference>
<dbReference type="InterPro" id="IPR014710">
    <property type="entry name" value="RmlC-like_jellyroll"/>
</dbReference>
<dbReference type="InterPro" id="IPR011051">
    <property type="entry name" value="RmlC_Cupin_sf"/>
</dbReference>
<dbReference type="Gene3D" id="2.60.120.10">
    <property type="entry name" value="Jelly Rolls"/>
    <property type="match status" value="1"/>
</dbReference>
<dbReference type="InterPro" id="IPR009057">
    <property type="entry name" value="Homeodomain-like_sf"/>
</dbReference>
<protein>
    <submittedName>
        <fullName evidence="5">AraC family transcriptional regulator</fullName>
    </submittedName>
</protein>
<dbReference type="PROSITE" id="PS01124">
    <property type="entry name" value="HTH_ARAC_FAMILY_2"/>
    <property type="match status" value="1"/>
</dbReference>
<evidence type="ECO:0000259" key="4">
    <source>
        <dbReference type="PROSITE" id="PS01124"/>
    </source>
</evidence>
<dbReference type="EMBL" id="BAABAB010000052">
    <property type="protein sequence ID" value="GAA3641847.1"/>
    <property type="molecule type" value="Genomic_DNA"/>
</dbReference>
<dbReference type="PROSITE" id="PS00041">
    <property type="entry name" value="HTH_ARAC_FAMILY_1"/>
    <property type="match status" value="1"/>
</dbReference>
<proteinExistence type="predicted"/>
<dbReference type="PRINTS" id="PR00032">
    <property type="entry name" value="HTHARAC"/>
</dbReference>
<dbReference type="Pfam" id="PF12852">
    <property type="entry name" value="Cupin_6"/>
    <property type="match status" value="1"/>
</dbReference>
<comment type="caution">
    <text evidence="5">The sequence shown here is derived from an EMBL/GenBank/DDBJ whole genome shotgun (WGS) entry which is preliminary data.</text>
</comment>
<accession>A0ABP7AWN3</accession>
<evidence type="ECO:0000256" key="2">
    <source>
        <dbReference type="ARBA" id="ARBA00023125"/>
    </source>
</evidence>